<organism evidence="2 3">
    <name type="scientific">Dendrobium thyrsiflorum</name>
    <name type="common">Pinecone-like raceme dendrobium</name>
    <name type="synonym">Orchid</name>
    <dbReference type="NCBI Taxonomy" id="117978"/>
    <lineage>
        <taxon>Eukaryota</taxon>
        <taxon>Viridiplantae</taxon>
        <taxon>Streptophyta</taxon>
        <taxon>Embryophyta</taxon>
        <taxon>Tracheophyta</taxon>
        <taxon>Spermatophyta</taxon>
        <taxon>Magnoliopsida</taxon>
        <taxon>Liliopsida</taxon>
        <taxon>Asparagales</taxon>
        <taxon>Orchidaceae</taxon>
        <taxon>Epidendroideae</taxon>
        <taxon>Malaxideae</taxon>
        <taxon>Dendrobiinae</taxon>
        <taxon>Dendrobium</taxon>
    </lineage>
</organism>
<comment type="caution">
    <text evidence="2">The sequence shown here is derived from an EMBL/GenBank/DDBJ whole genome shotgun (WGS) entry which is preliminary data.</text>
</comment>
<proteinExistence type="predicted"/>
<protein>
    <submittedName>
        <fullName evidence="2">Uncharacterized protein</fullName>
    </submittedName>
</protein>
<feature type="compositionally biased region" description="Basic and acidic residues" evidence="1">
    <location>
        <begin position="105"/>
        <end position="115"/>
    </location>
</feature>
<evidence type="ECO:0000256" key="1">
    <source>
        <dbReference type="SAM" id="MobiDB-lite"/>
    </source>
</evidence>
<sequence>MKTITDIKAWTKSTNLILYFLAVSAGRDSGLSTTQKPVKVANPCCTLPAESRKLSLKLSIKQERMHINSKQVVMNLLAEVQWPWLARMGERSWKASTVPVGNQGSEKDEDMRFVS</sequence>
<keyword evidence="3" id="KW-1185">Reference proteome</keyword>
<evidence type="ECO:0000313" key="2">
    <source>
        <dbReference type="EMBL" id="KAL0906555.1"/>
    </source>
</evidence>
<name>A0ABD0U3F9_DENTH</name>
<gene>
    <name evidence="2" type="ORF">M5K25_025057</name>
</gene>
<dbReference type="EMBL" id="JANQDX010000018">
    <property type="protein sequence ID" value="KAL0906555.1"/>
    <property type="molecule type" value="Genomic_DNA"/>
</dbReference>
<accession>A0ABD0U3F9</accession>
<evidence type="ECO:0000313" key="3">
    <source>
        <dbReference type="Proteomes" id="UP001552299"/>
    </source>
</evidence>
<dbReference type="Proteomes" id="UP001552299">
    <property type="component" value="Unassembled WGS sequence"/>
</dbReference>
<reference evidence="2 3" key="1">
    <citation type="journal article" date="2024" name="Plant Biotechnol. J.">
        <title>Dendrobium thyrsiflorum genome and its molecular insights into genes involved in important horticultural traits.</title>
        <authorList>
            <person name="Chen B."/>
            <person name="Wang J.Y."/>
            <person name="Zheng P.J."/>
            <person name="Li K.L."/>
            <person name="Liang Y.M."/>
            <person name="Chen X.F."/>
            <person name="Zhang C."/>
            <person name="Zhao X."/>
            <person name="He X."/>
            <person name="Zhang G.Q."/>
            <person name="Liu Z.J."/>
            <person name="Xu Q."/>
        </authorList>
    </citation>
    <scope>NUCLEOTIDE SEQUENCE [LARGE SCALE GENOMIC DNA]</scope>
    <source>
        <strain evidence="2">GZMU011</strain>
    </source>
</reference>
<feature type="region of interest" description="Disordered" evidence="1">
    <location>
        <begin position="96"/>
        <end position="115"/>
    </location>
</feature>
<dbReference type="AlphaFoldDB" id="A0ABD0U3F9"/>